<dbReference type="OrthoDB" id="1925334at2759"/>
<dbReference type="FunFam" id="3.40.50.720:FF:000220">
    <property type="entry name" value="3 beta-hydroxysteroid dehydrogenase/Delta 5--&gt;4-isomerase type 1"/>
    <property type="match status" value="1"/>
</dbReference>
<dbReference type="EMBL" id="OV696689">
    <property type="protein sequence ID" value="CAH1262774.1"/>
    <property type="molecule type" value="Genomic_DNA"/>
</dbReference>
<keyword evidence="5" id="KW-0256">Endoplasmic reticulum</keyword>
<comment type="subcellular location">
    <subcellularLocation>
        <location evidence="2">Endoplasmic reticulum membrane</location>
        <topology evidence="2">Single-pass membrane protein</topology>
    </subcellularLocation>
    <subcellularLocation>
        <location evidence="1">Mitochondrion membrane</location>
        <topology evidence="1">Single-pass membrane protein</topology>
    </subcellularLocation>
</comment>
<dbReference type="PANTHER" id="PTHR43245">
    <property type="entry name" value="BIFUNCTIONAL POLYMYXIN RESISTANCE PROTEIN ARNA"/>
    <property type="match status" value="1"/>
</dbReference>
<evidence type="ECO:0000256" key="2">
    <source>
        <dbReference type="ARBA" id="ARBA00004389"/>
    </source>
</evidence>
<evidence type="ECO:0000313" key="12">
    <source>
        <dbReference type="EMBL" id="CAH1262774.1"/>
    </source>
</evidence>
<dbReference type="Proteomes" id="UP000838412">
    <property type="component" value="Chromosome 4"/>
</dbReference>
<dbReference type="AlphaFoldDB" id="A0A8J9ZSI9"/>
<dbReference type="InterPro" id="IPR036291">
    <property type="entry name" value="NAD(P)-bd_dom_sf"/>
</dbReference>
<evidence type="ECO:0000256" key="10">
    <source>
        <dbReference type="RuleBase" id="RU004475"/>
    </source>
</evidence>
<evidence type="ECO:0000256" key="7">
    <source>
        <dbReference type="ARBA" id="ARBA00023002"/>
    </source>
</evidence>
<feature type="transmembrane region" description="Helical" evidence="10">
    <location>
        <begin position="307"/>
        <end position="328"/>
    </location>
</feature>
<feature type="domain" description="3-beta hydroxysteroid dehydrogenase/isomerase" evidence="11">
    <location>
        <begin position="29"/>
        <end position="311"/>
    </location>
</feature>
<evidence type="ECO:0000313" key="13">
    <source>
        <dbReference type="Proteomes" id="UP000838412"/>
    </source>
</evidence>
<evidence type="ECO:0000256" key="5">
    <source>
        <dbReference type="ARBA" id="ARBA00022824"/>
    </source>
</evidence>
<sequence>MELPVADWYSKQNDVSFAFQTMPKDLTYVVTGGYGFVGIHIVKMLAERGTNIREIRVVGRNARNFQPLDVGDKEINIHAMAGDVRDPVRMSEICTDADVVIHTAAVIDFLGSMSDDIQWDINVNGTENLLQCCVNADVPCFVYTSSMAAIGPNSRGDPIENGDENTPYDTSHPLMTYSSTKAAAEKAVVRANGRKTNHGKTLHTCILRLGGLFGEGEMPLIKHSLDIGIDLFAKSQPRVCRKATKSRLTYTGNVAWAHLLAAQKLLESPETVGGEVFFVADDTPVRSESCTHNAIFNPCGIRWEDNLVLPLWLLYFIAFFLKWLSILIKPFYNFVPPLSRAILIFLNTNFYFSYKKATRLLGYTPLFTWEEARERTAAWFVDWKAKGATFSK</sequence>
<comment type="similarity">
    <text evidence="3 10">Belongs to the 3-beta-HSD family.</text>
</comment>
<feature type="transmembrane region" description="Helical" evidence="10">
    <location>
        <begin position="26"/>
        <end position="46"/>
    </location>
</feature>
<keyword evidence="13" id="KW-1185">Reference proteome</keyword>
<dbReference type="GO" id="GO:0031966">
    <property type="term" value="C:mitochondrial membrane"/>
    <property type="evidence" value="ECO:0007669"/>
    <property type="project" value="UniProtKB-SubCell"/>
</dbReference>
<dbReference type="PANTHER" id="PTHR43245:SF51">
    <property type="entry name" value="SHORT CHAIN DEHYDROGENASE_REDUCTASE FAMILY 42E, MEMBER 2"/>
    <property type="match status" value="1"/>
</dbReference>
<keyword evidence="8" id="KW-0496">Mitochondrion</keyword>
<evidence type="ECO:0000259" key="11">
    <source>
        <dbReference type="Pfam" id="PF01073"/>
    </source>
</evidence>
<evidence type="ECO:0000256" key="1">
    <source>
        <dbReference type="ARBA" id="ARBA00004304"/>
    </source>
</evidence>
<keyword evidence="7 10" id="KW-0560">Oxidoreductase</keyword>
<evidence type="ECO:0000256" key="6">
    <source>
        <dbReference type="ARBA" id="ARBA00022989"/>
    </source>
</evidence>
<evidence type="ECO:0000256" key="9">
    <source>
        <dbReference type="ARBA" id="ARBA00023136"/>
    </source>
</evidence>
<keyword evidence="4 10" id="KW-0812">Transmembrane</keyword>
<dbReference type="Pfam" id="PF01073">
    <property type="entry name" value="3Beta_HSD"/>
    <property type="match status" value="1"/>
</dbReference>
<evidence type="ECO:0000256" key="4">
    <source>
        <dbReference type="ARBA" id="ARBA00022692"/>
    </source>
</evidence>
<reference evidence="12" key="1">
    <citation type="submission" date="2022-01" db="EMBL/GenBank/DDBJ databases">
        <authorList>
            <person name="Braso-Vives M."/>
        </authorList>
    </citation>
    <scope>NUCLEOTIDE SEQUENCE</scope>
</reference>
<dbReference type="Gene3D" id="3.40.50.720">
    <property type="entry name" value="NAD(P)-binding Rossmann-like Domain"/>
    <property type="match status" value="1"/>
</dbReference>
<keyword evidence="9 10" id="KW-0472">Membrane</keyword>
<dbReference type="GO" id="GO:0006694">
    <property type="term" value="P:steroid biosynthetic process"/>
    <property type="evidence" value="ECO:0007669"/>
    <property type="project" value="InterPro"/>
</dbReference>
<keyword evidence="6 10" id="KW-1133">Transmembrane helix</keyword>
<name>A0A8J9ZSI9_BRALA</name>
<dbReference type="InterPro" id="IPR050177">
    <property type="entry name" value="Lipid_A_modif_metabolic_enz"/>
</dbReference>
<dbReference type="InterPro" id="IPR002225">
    <property type="entry name" value="3Beta_OHSteriod_DH/Estase"/>
</dbReference>
<accession>A0A8J9ZSI9</accession>
<dbReference type="GO" id="GO:0005789">
    <property type="term" value="C:endoplasmic reticulum membrane"/>
    <property type="evidence" value="ECO:0007669"/>
    <property type="project" value="UniProtKB-SubCell"/>
</dbReference>
<organism evidence="12 13">
    <name type="scientific">Branchiostoma lanceolatum</name>
    <name type="common">Common lancelet</name>
    <name type="synonym">Amphioxus lanceolatum</name>
    <dbReference type="NCBI Taxonomy" id="7740"/>
    <lineage>
        <taxon>Eukaryota</taxon>
        <taxon>Metazoa</taxon>
        <taxon>Chordata</taxon>
        <taxon>Cephalochordata</taxon>
        <taxon>Leptocardii</taxon>
        <taxon>Amphioxiformes</taxon>
        <taxon>Branchiostomatidae</taxon>
        <taxon>Branchiostoma</taxon>
    </lineage>
</organism>
<evidence type="ECO:0000256" key="3">
    <source>
        <dbReference type="ARBA" id="ARBA00009219"/>
    </source>
</evidence>
<proteinExistence type="inferred from homology"/>
<dbReference type="GO" id="GO:0016616">
    <property type="term" value="F:oxidoreductase activity, acting on the CH-OH group of donors, NAD or NADP as acceptor"/>
    <property type="evidence" value="ECO:0007669"/>
    <property type="project" value="InterPro"/>
</dbReference>
<protein>
    <submittedName>
        <fullName evidence="12">HSD3B2 protein</fullName>
    </submittedName>
</protein>
<gene>
    <name evidence="12" type="primary">HSD3B2</name>
    <name evidence="12" type="ORF">BLAG_LOCUS17695</name>
</gene>
<evidence type="ECO:0000256" key="8">
    <source>
        <dbReference type="ARBA" id="ARBA00023128"/>
    </source>
</evidence>
<dbReference type="SUPFAM" id="SSF51735">
    <property type="entry name" value="NAD(P)-binding Rossmann-fold domains"/>
    <property type="match status" value="1"/>
</dbReference>
<feature type="transmembrane region" description="Helical" evidence="10">
    <location>
        <begin position="334"/>
        <end position="352"/>
    </location>
</feature>